<dbReference type="FunFam" id="1.10.730.10:FF:000004">
    <property type="entry name" value="Isoleucyl-tRNA synthetase, cytoplasmic"/>
    <property type="match status" value="1"/>
</dbReference>
<dbReference type="Gene3D" id="3.40.50.620">
    <property type="entry name" value="HUPs"/>
    <property type="match status" value="2"/>
</dbReference>
<evidence type="ECO:0000256" key="5">
    <source>
        <dbReference type="ARBA" id="ARBA00022840"/>
    </source>
</evidence>
<dbReference type="CDD" id="cd07961">
    <property type="entry name" value="Anticodon_Ia_Ile_ABEc"/>
    <property type="match status" value="1"/>
</dbReference>
<feature type="domain" description="Aminoacyl-tRNA synthetase class Ia" evidence="10">
    <location>
        <begin position="26"/>
        <end position="648"/>
    </location>
</feature>
<protein>
    <recommendedName>
        <fullName evidence="2">isoleucine--tRNA ligase</fullName>
        <ecNumber evidence="2">6.1.1.5</ecNumber>
    </recommendedName>
    <alternativeName>
        <fullName evidence="8">Isoleucyl-tRNA synthetase</fullName>
    </alternativeName>
</protein>
<dbReference type="AlphaFoldDB" id="A0AAV2ZBA9"/>
<dbReference type="Pfam" id="PF08264">
    <property type="entry name" value="Anticodon_1"/>
    <property type="match status" value="1"/>
</dbReference>
<dbReference type="GO" id="GO:0005524">
    <property type="term" value="F:ATP binding"/>
    <property type="evidence" value="ECO:0007669"/>
    <property type="project" value="UniProtKB-KW"/>
</dbReference>
<dbReference type="SUPFAM" id="SSF47323">
    <property type="entry name" value="Anticodon-binding domain of a subclass of class I aminoacyl-tRNA synthetases"/>
    <property type="match status" value="1"/>
</dbReference>
<dbReference type="GO" id="GO:0006428">
    <property type="term" value="P:isoleucyl-tRNA aminoacylation"/>
    <property type="evidence" value="ECO:0007669"/>
    <property type="project" value="InterPro"/>
</dbReference>
<keyword evidence="3" id="KW-0436">Ligase</keyword>
<name>A0AAV2ZBA9_9STRA</name>
<comment type="caution">
    <text evidence="12">The sequence shown here is derived from an EMBL/GenBank/DDBJ whole genome shotgun (WGS) entry which is preliminary data.</text>
</comment>
<dbReference type="InterPro" id="IPR033709">
    <property type="entry name" value="Anticodon_Ile_ABEc"/>
</dbReference>
<evidence type="ECO:0000256" key="9">
    <source>
        <dbReference type="ARBA" id="ARBA00048359"/>
    </source>
</evidence>
<dbReference type="SUPFAM" id="SSF50677">
    <property type="entry name" value="ValRS/IleRS/LeuRS editing domain"/>
    <property type="match status" value="1"/>
</dbReference>
<dbReference type="InterPro" id="IPR014729">
    <property type="entry name" value="Rossmann-like_a/b/a_fold"/>
</dbReference>
<dbReference type="PANTHER" id="PTHR42780:SF1">
    <property type="entry name" value="ISOLEUCINE--TRNA LIGASE, CYTOPLASMIC"/>
    <property type="match status" value="1"/>
</dbReference>
<accession>A0AAV2ZBA9</accession>
<dbReference type="HAMAP" id="MF_02003">
    <property type="entry name" value="Ile_tRNA_synth_type2"/>
    <property type="match status" value="1"/>
</dbReference>
<keyword evidence="6" id="KW-0648">Protein biosynthesis</keyword>
<dbReference type="Proteomes" id="UP001146120">
    <property type="component" value="Unassembled WGS sequence"/>
</dbReference>
<dbReference type="Pfam" id="PF00133">
    <property type="entry name" value="tRNA-synt_1"/>
    <property type="match status" value="1"/>
</dbReference>
<dbReference type="InterPro" id="IPR009008">
    <property type="entry name" value="Val/Leu/Ile-tRNA-synth_edit"/>
</dbReference>
<dbReference type="GO" id="GO:0000049">
    <property type="term" value="F:tRNA binding"/>
    <property type="evidence" value="ECO:0007669"/>
    <property type="project" value="InterPro"/>
</dbReference>
<dbReference type="PRINTS" id="PR00984">
    <property type="entry name" value="TRNASYNTHILE"/>
</dbReference>
<evidence type="ECO:0000256" key="1">
    <source>
        <dbReference type="ARBA" id="ARBA00005594"/>
    </source>
</evidence>
<dbReference type="FunFam" id="3.40.50.620:FF:000133">
    <property type="entry name" value="Isoleucyl-tRNA synthetase, cytoplasmic"/>
    <property type="match status" value="1"/>
</dbReference>
<comment type="catalytic activity">
    <reaction evidence="9">
        <text>tRNA(Ile) + L-isoleucine + ATP = L-isoleucyl-tRNA(Ile) + AMP + diphosphate</text>
        <dbReference type="Rhea" id="RHEA:11060"/>
        <dbReference type="Rhea" id="RHEA-COMP:9666"/>
        <dbReference type="Rhea" id="RHEA-COMP:9695"/>
        <dbReference type="ChEBI" id="CHEBI:30616"/>
        <dbReference type="ChEBI" id="CHEBI:33019"/>
        <dbReference type="ChEBI" id="CHEBI:58045"/>
        <dbReference type="ChEBI" id="CHEBI:78442"/>
        <dbReference type="ChEBI" id="CHEBI:78528"/>
        <dbReference type="ChEBI" id="CHEBI:456215"/>
        <dbReference type="EC" id="6.1.1.5"/>
    </reaction>
</comment>
<reference evidence="12" key="1">
    <citation type="submission" date="2022-11" db="EMBL/GenBank/DDBJ databases">
        <authorList>
            <person name="Morgan W.R."/>
            <person name="Tartar A."/>
        </authorList>
    </citation>
    <scope>NUCLEOTIDE SEQUENCE</scope>
    <source>
        <strain evidence="12">ARSEF 373</strain>
    </source>
</reference>
<dbReference type="EC" id="6.1.1.5" evidence="2"/>
<evidence type="ECO:0000259" key="11">
    <source>
        <dbReference type="Pfam" id="PF08264"/>
    </source>
</evidence>
<dbReference type="FunFam" id="3.40.50.620:FF:000414">
    <property type="entry name" value="Isoleucine--tRNA ligase, cytoplasmic-like"/>
    <property type="match status" value="1"/>
</dbReference>
<proteinExistence type="inferred from homology"/>
<dbReference type="FunFam" id="3.90.740.10:FF:000044">
    <property type="entry name" value="Isoleucine--tRNA ligase"/>
    <property type="match status" value="1"/>
</dbReference>
<keyword evidence="5" id="KW-0067">ATP-binding</keyword>
<evidence type="ECO:0000256" key="8">
    <source>
        <dbReference type="ARBA" id="ARBA00032665"/>
    </source>
</evidence>
<comment type="similarity">
    <text evidence="1">Belongs to the class-I aminoacyl-tRNA synthetase family.</text>
</comment>
<organism evidence="12 13">
    <name type="scientific">Lagenidium giganteum</name>
    <dbReference type="NCBI Taxonomy" id="4803"/>
    <lineage>
        <taxon>Eukaryota</taxon>
        <taxon>Sar</taxon>
        <taxon>Stramenopiles</taxon>
        <taxon>Oomycota</taxon>
        <taxon>Peronosporomycetes</taxon>
        <taxon>Pythiales</taxon>
        <taxon>Pythiaceae</taxon>
    </lineage>
</organism>
<dbReference type="SUPFAM" id="SSF52374">
    <property type="entry name" value="Nucleotidylyl transferase"/>
    <property type="match status" value="1"/>
</dbReference>
<evidence type="ECO:0000256" key="4">
    <source>
        <dbReference type="ARBA" id="ARBA00022741"/>
    </source>
</evidence>
<dbReference type="GO" id="GO:0002161">
    <property type="term" value="F:aminoacyl-tRNA deacylase activity"/>
    <property type="evidence" value="ECO:0007669"/>
    <property type="project" value="InterPro"/>
</dbReference>
<dbReference type="InterPro" id="IPR023586">
    <property type="entry name" value="Ile-tRNA-ligase_type2"/>
</dbReference>
<feature type="domain" description="Methionyl/Valyl/Leucyl/Isoleucyl-tRNA synthetase anticodon-binding" evidence="11">
    <location>
        <begin position="705"/>
        <end position="870"/>
    </location>
</feature>
<evidence type="ECO:0000256" key="2">
    <source>
        <dbReference type="ARBA" id="ARBA00013165"/>
    </source>
</evidence>
<dbReference type="Gene3D" id="1.10.730.10">
    <property type="entry name" value="Isoleucyl-tRNA Synthetase, Domain 1"/>
    <property type="match status" value="1"/>
</dbReference>
<evidence type="ECO:0000256" key="7">
    <source>
        <dbReference type="ARBA" id="ARBA00023146"/>
    </source>
</evidence>
<dbReference type="CDD" id="cd00818">
    <property type="entry name" value="IleRS_core"/>
    <property type="match status" value="1"/>
</dbReference>
<keyword evidence="4" id="KW-0547">Nucleotide-binding</keyword>
<evidence type="ECO:0000313" key="12">
    <source>
        <dbReference type="EMBL" id="DBA03205.1"/>
    </source>
</evidence>
<evidence type="ECO:0000256" key="6">
    <source>
        <dbReference type="ARBA" id="ARBA00022917"/>
    </source>
</evidence>
<evidence type="ECO:0000313" key="13">
    <source>
        <dbReference type="Proteomes" id="UP001146120"/>
    </source>
</evidence>
<sequence>MAEATSTAATRSLPERISFPEEELKILALWEELDAFKKSLELSKDRKPFTFYDGPPFATGLPHHGHILAGTIKDTVTRFAHQTGHYVERRFGWDCHGLPVESEINKKLNVTSKDQVLEMGIDKYNAECRSIVTRYTKEWEHTVRRIGRWIDCKNDYKTMEPWYMESVWNVFRTIFDKNLVYRGYKILPYSTAVNTSLSNFEANMDYRDVPDPSVVVSFPLVDEPEVALLAWTTTPWTLPSNLALCVNDNFDYVKIKDIKSGKFWIVGETRLCQVYPKMDKKGYKGGEFEILEKMKGSDLVGKKYIPPFDTFRDWPNAFRVLSDNYVTDGNGTGIVHNAPTFGEDDFRVCVKAGVTDKFSLPESLDDNGRFLDNVPLVKGLHVKEADDIICKDLKARDRLVSKGTIVHSTPFCYRSGTPLIYRAIPGWFVNVEAIRDRIVENNRQTYWVPSFVKEKRFHNWLVDGKDWNVSRNRFWGTPMPLWVSEDYEEIVCIGSIAELEELSGEKLTDLHREFIDHITIPSKQGKGTLRRVDEVFDCWFESGSMPYAQQHYPFENKEKFESNFPADFIAEGLDQTRGWFYTLMVLSTALFDKPAFKNLIVNGLVLAEDGRKMSKSLRNYTDPAIILDKFGADALRLYLINSPVVRAEPLRFQDAGVLGVIKDLFLPWYNSVRFFSQNATRLQESTGKEFVPDRAAGLASTNVMDSWIIAALHNLIKFVREEMAAYRLYTVVPRLVEFIDQLTKWYVRLNRPRLKGSISNEDAFVALSALYEVLYTLAKLMAPFTPFFSEYMYQFLRQFHPDVVNNTQGLPEDADGVSKSVHFLMIPDFDASRLDDSVELRMKNLQCVIEMGRVVRERRTISLKNPVKKVLVVSNNKETLDGLEGLKSYLHDELNMRDLEFSTNEKEWCVLRAEANNKILGKRLGKESGTVRKQVDALTHDEVSSFLTQKSIKIGAHELSGEDLIVKRQFKGDAKIYEADVSAERNVMVIIDVREDDELKMQGCAREFITRVQKMRKKAGLVVQDKIQVYFSESNEAKPITAAVQKFMGMVSSSLGTVPAPASLLPAHSVTIVTEDAEFADSAIKLIVTRPAVFFAEDAALAKASAIAAEDVKAYVASMEYADVKAALTSSGSLTIQVQSTKVTLAHGTHLFLDAKDKAAVAKDTCADFKWLADA</sequence>
<dbReference type="InterPro" id="IPR002301">
    <property type="entry name" value="Ile-tRNA-ligase"/>
</dbReference>
<dbReference type="PANTHER" id="PTHR42780">
    <property type="entry name" value="SOLEUCYL-TRNA SYNTHETASE"/>
    <property type="match status" value="1"/>
</dbReference>
<dbReference type="InterPro" id="IPR009080">
    <property type="entry name" value="tRNAsynth_Ia_anticodon-bd"/>
</dbReference>
<reference evidence="12" key="2">
    <citation type="journal article" date="2023" name="Microbiol Resour">
        <title>Decontamination and Annotation of the Draft Genome Sequence of the Oomycete Lagenidium giganteum ARSEF 373.</title>
        <authorList>
            <person name="Morgan W.R."/>
            <person name="Tartar A."/>
        </authorList>
    </citation>
    <scope>NUCLEOTIDE SEQUENCE</scope>
    <source>
        <strain evidence="12">ARSEF 373</strain>
    </source>
</reference>
<keyword evidence="7" id="KW-0030">Aminoacyl-tRNA synthetase</keyword>
<dbReference type="InterPro" id="IPR002300">
    <property type="entry name" value="aa-tRNA-synth_Ia"/>
</dbReference>
<dbReference type="Pfam" id="PF19302">
    <property type="entry name" value="DUF5915"/>
    <property type="match status" value="1"/>
</dbReference>
<evidence type="ECO:0000259" key="10">
    <source>
        <dbReference type="Pfam" id="PF00133"/>
    </source>
</evidence>
<dbReference type="NCBIfam" id="TIGR00392">
    <property type="entry name" value="ileS"/>
    <property type="match status" value="1"/>
</dbReference>
<dbReference type="EMBL" id="DAKRPA010000022">
    <property type="protein sequence ID" value="DBA03205.1"/>
    <property type="molecule type" value="Genomic_DNA"/>
</dbReference>
<dbReference type="GO" id="GO:0004822">
    <property type="term" value="F:isoleucine-tRNA ligase activity"/>
    <property type="evidence" value="ECO:0007669"/>
    <property type="project" value="UniProtKB-EC"/>
</dbReference>
<gene>
    <name evidence="12" type="ORF">N0F65_003925</name>
</gene>
<dbReference type="InterPro" id="IPR013155">
    <property type="entry name" value="M/V/L/I-tRNA-synth_anticd-bd"/>
</dbReference>
<keyword evidence="13" id="KW-1185">Reference proteome</keyword>
<evidence type="ECO:0000256" key="3">
    <source>
        <dbReference type="ARBA" id="ARBA00022598"/>
    </source>
</evidence>